<comment type="caution">
    <text evidence="1">The sequence shown here is derived from an EMBL/GenBank/DDBJ whole genome shotgun (WGS) entry which is preliminary data.</text>
</comment>
<name>A0A2C3XTB7_9BACI</name>
<evidence type="ECO:0000313" key="1">
    <source>
        <dbReference type="EMBL" id="PEM71255.1"/>
    </source>
</evidence>
<gene>
    <name evidence="1" type="ORF">CN613_05875</name>
</gene>
<dbReference type="Proteomes" id="UP000219775">
    <property type="component" value="Unassembled WGS sequence"/>
</dbReference>
<protein>
    <submittedName>
        <fullName evidence="1">Uncharacterized protein</fullName>
    </submittedName>
</protein>
<dbReference type="AlphaFoldDB" id="A0A2C3XTB7"/>
<organism evidence="1 2">
    <name type="scientific">Bacillus pseudomycoides</name>
    <dbReference type="NCBI Taxonomy" id="64104"/>
    <lineage>
        <taxon>Bacteria</taxon>
        <taxon>Bacillati</taxon>
        <taxon>Bacillota</taxon>
        <taxon>Bacilli</taxon>
        <taxon>Bacillales</taxon>
        <taxon>Bacillaceae</taxon>
        <taxon>Bacillus</taxon>
        <taxon>Bacillus cereus group</taxon>
    </lineage>
</organism>
<accession>A0A2C3XTB7</accession>
<sequence>MDYKFEILSTGSLVIRLPKEFDVLEAFLNVEVSEFGDWIVEAIDKVLNEKSDYEKISANIFGADVRKDKTFICNKYDEDKMEAPLKIETVILRNIIDIWLNERRNLKENKLCLKKKLDKL</sequence>
<reference evidence="1 2" key="1">
    <citation type="submission" date="2017-09" db="EMBL/GenBank/DDBJ databases">
        <title>Large-scale bioinformatics analysis of Bacillus genomes uncovers conserved roles of natural products in bacterial physiology.</title>
        <authorList>
            <consortium name="Agbiome Team Llc"/>
            <person name="Bleich R.M."/>
            <person name="Grubbs K.J."/>
            <person name="Santa Maria K.C."/>
            <person name="Allen S.E."/>
            <person name="Farag S."/>
            <person name="Shank E.A."/>
            <person name="Bowers A."/>
        </authorList>
    </citation>
    <scope>NUCLEOTIDE SEQUENCE [LARGE SCALE GENOMIC DNA]</scope>
    <source>
        <strain evidence="1 2">AFS009893</strain>
    </source>
</reference>
<dbReference type="EMBL" id="NUDP01000024">
    <property type="protein sequence ID" value="PEM71255.1"/>
    <property type="molecule type" value="Genomic_DNA"/>
</dbReference>
<proteinExistence type="predicted"/>
<evidence type="ECO:0000313" key="2">
    <source>
        <dbReference type="Proteomes" id="UP000219775"/>
    </source>
</evidence>
<dbReference type="RefSeq" id="WP_097850086.1">
    <property type="nucleotide sequence ID" value="NZ_NUDP01000024.1"/>
</dbReference>